<dbReference type="KEGG" id="ppn:Palpr_0382"/>
<dbReference type="Proteomes" id="UP000008718">
    <property type="component" value="Chromosome"/>
</dbReference>
<dbReference type="eggNOG" id="COG5492">
    <property type="taxonomic scope" value="Bacteria"/>
</dbReference>
<dbReference type="InterPro" id="IPR008964">
    <property type="entry name" value="Invasin/intimin_cell_adhesion"/>
</dbReference>
<dbReference type="Gene3D" id="2.60.40.1080">
    <property type="match status" value="1"/>
</dbReference>
<proteinExistence type="predicted"/>
<reference evidence="3 4" key="2">
    <citation type="journal article" date="2011" name="Stand. Genomic Sci.">
        <title>Complete genome sequence of Paludibacter propionicigenes type strain (WB4).</title>
        <authorList>
            <person name="Gronow S."/>
            <person name="Munk C."/>
            <person name="Lapidus A."/>
            <person name="Nolan M."/>
            <person name="Lucas S."/>
            <person name="Hammon N."/>
            <person name="Deshpande S."/>
            <person name="Cheng J.F."/>
            <person name="Tapia R."/>
            <person name="Han C."/>
            <person name="Goodwin L."/>
            <person name="Pitluck S."/>
            <person name="Liolios K."/>
            <person name="Ivanova N."/>
            <person name="Mavromatis K."/>
            <person name="Mikhailova N."/>
            <person name="Pati A."/>
            <person name="Chen A."/>
            <person name="Palaniappan K."/>
            <person name="Land M."/>
            <person name="Hauser L."/>
            <person name="Chang Y.J."/>
            <person name="Jeffries C.D."/>
            <person name="Brambilla E."/>
            <person name="Rohde M."/>
            <person name="Goker M."/>
            <person name="Detter J.C."/>
            <person name="Woyke T."/>
            <person name="Bristow J."/>
            <person name="Eisen J.A."/>
            <person name="Markowitz V."/>
            <person name="Hugenholtz P."/>
            <person name="Kyrpides N.C."/>
            <person name="Klenk H.P."/>
        </authorList>
    </citation>
    <scope>NUCLEOTIDE SEQUENCE [LARGE SCALE GENOMIC DNA]</scope>
    <source>
        <strain evidence="4">DSM 17365 / JCM 13257 / WB4</strain>
    </source>
</reference>
<dbReference type="RefSeq" id="WP_013443912.1">
    <property type="nucleotide sequence ID" value="NC_014734.1"/>
</dbReference>
<evidence type="ECO:0000313" key="3">
    <source>
        <dbReference type="EMBL" id="ADQ78543.1"/>
    </source>
</evidence>
<dbReference type="SMART" id="SM00635">
    <property type="entry name" value="BID_2"/>
    <property type="match status" value="1"/>
</dbReference>
<keyword evidence="4" id="KW-1185">Reference proteome</keyword>
<dbReference type="SUPFAM" id="SSF49373">
    <property type="entry name" value="Invasin/intimin cell-adhesion fragments"/>
    <property type="match status" value="1"/>
</dbReference>
<gene>
    <name evidence="3" type="ordered locus">Palpr_0382</name>
</gene>
<dbReference type="InterPro" id="IPR003343">
    <property type="entry name" value="Big_2"/>
</dbReference>
<organism evidence="3 4">
    <name type="scientific">Paludibacter propionicigenes (strain DSM 17365 / JCM 13257 / WB4)</name>
    <dbReference type="NCBI Taxonomy" id="694427"/>
    <lineage>
        <taxon>Bacteria</taxon>
        <taxon>Pseudomonadati</taxon>
        <taxon>Bacteroidota</taxon>
        <taxon>Bacteroidia</taxon>
        <taxon>Bacteroidales</taxon>
        <taxon>Paludibacteraceae</taxon>
        <taxon>Paludibacter</taxon>
    </lineage>
</organism>
<evidence type="ECO:0000256" key="1">
    <source>
        <dbReference type="SAM" id="SignalP"/>
    </source>
</evidence>
<keyword evidence="1" id="KW-0732">Signal</keyword>
<dbReference type="STRING" id="694427.Palpr_0382"/>
<feature type="chain" id="PRO_5003187498" evidence="1">
    <location>
        <begin position="20"/>
        <end position="441"/>
    </location>
</feature>
<evidence type="ECO:0000313" key="4">
    <source>
        <dbReference type="Proteomes" id="UP000008718"/>
    </source>
</evidence>
<protein>
    <submittedName>
        <fullName evidence="3">Ig domain protein group 2 domain protein</fullName>
    </submittedName>
</protein>
<dbReference type="HOGENOM" id="CLU_620880_0_0_10"/>
<feature type="signal peptide" evidence="1">
    <location>
        <begin position="1"/>
        <end position="19"/>
    </location>
</feature>
<evidence type="ECO:0000259" key="2">
    <source>
        <dbReference type="SMART" id="SM00635"/>
    </source>
</evidence>
<dbReference type="PROSITE" id="PS51257">
    <property type="entry name" value="PROKAR_LIPOPROTEIN"/>
    <property type="match status" value="1"/>
</dbReference>
<accession>E4T1E9</accession>
<dbReference type="AlphaFoldDB" id="E4T1E9"/>
<sequence length="441" mass="48612">MKLSLLTVLIVLLSFSACRKDEVTRVNLNYNRITLKVGEKDTLLANLLYDGDINKFPITWSSSSTSIVQVSGGIINAISEGSATITAEAGGKTAKCQITVIKKNTDFVFTKTSASFWGDYFKVGSNNLTMYLLENTLSIDPSGNLQGTGSYLYIDFNIAASDSTLSEGTYSIANTRAPKTFIPGDTVSYEGDTFVIGTNINTIGSNAKSYIIKDGYYKISKDGSGFKIEGQLISTKEEIIQFTYNGSVDLINKIKPVYPALTQADLYYWGDIYTSKTANNFTVLMGDKNINMDNMSGNGDMLMLELNTALSVTNTIPDGTYEMMAGLQIQYLLPNTLVPGYSSSTGNKWGSWYIGKSTEALLTGNATFTKTGDIYNINYQLFNDIKTKVSGTFSGKMRYFNYSSSSSSVKAEKMRQLQTQKEHKNLKQKSLRRMILTPVRQ</sequence>
<reference key="1">
    <citation type="submission" date="2010-11" db="EMBL/GenBank/DDBJ databases">
        <title>The complete genome of Paludibacter propionicigenes DSM 17365.</title>
        <authorList>
            <consortium name="US DOE Joint Genome Institute (JGI-PGF)"/>
            <person name="Lucas S."/>
            <person name="Copeland A."/>
            <person name="Lapidus A."/>
            <person name="Bruce D."/>
            <person name="Goodwin L."/>
            <person name="Pitluck S."/>
            <person name="Kyrpides N."/>
            <person name="Mavromatis K."/>
            <person name="Ivanova N."/>
            <person name="Munk A.C."/>
            <person name="Brettin T."/>
            <person name="Detter J.C."/>
            <person name="Han C."/>
            <person name="Tapia R."/>
            <person name="Land M."/>
            <person name="Hauser L."/>
            <person name="Markowitz V."/>
            <person name="Cheng J.-F."/>
            <person name="Hugenholtz P."/>
            <person name="Woyke T."/>
            <person name="Wu D."/>
            <person name="Gronow S."/>
            <person name="Wellnitz S."/>
            <person name="Brambilla E."/>
            <person name="Klenk H.-P."/>
            <person name="Eisen J.A."/>
        </authorList>
    </citation>
    <scope>NUCLEOTIDE SEQUENCE</scope>
    <source>
        <strain>WB4</strain>
    </source>
</reference>
<feature type="domain" description="BIG2" evidence="2">
    <location>
        <begin position="22"/>
        <end position="99"/>
    </location>
</feature>
<name>E4T1E9_PALPW</name>
<dbReference type="EMBL" id="CP002345">
    <property type="protein sequence ID" value="ADQ78543.1"/>
    <property type="molecule type" value="Genomic_DNA"/>
</dbReference>
<dbReference type="Pfam" id="PF02368">
    <property type="entry name" value="Big_2"/>
    <property type="match status" value="1"/>
</dbReference>